<evidence type="ECO:0000256" key="1">
    <source>
        <dbReference type="SAM" id="Coils"/>
    </source>
</evidence>
<sequence length="548" mass="61365">MSRSRLGPLALESKLGAHPSQSSVWSAVHVEQRIRLAIKVFSLPLGGTTESRKELAAEWARLKQLQHPAIARCYGGGFEETDAYLAYELVEGETLAQQIERRGRLPWETVLDYADNLIAAMVVAHDQQIIHGGLEPDKIMIEPLGQAQILDFRIDRYDSPYHTNQPASLLHYACRAPELITSTSNLSVKSDLYSLGAILYFALTGRPPISGDTPEAVAAASATEVPSPINAVVMECPIWFAAVIDQLLDKDPAGRPFGTQAAQLAFVEVRRKSASGVGVAEHASAGFSPLNMKVDKQEAKKVLGRADDGVLKPVDGASFYEKAWFLLFTLVVLVGVAAWFFIPPSEDKLRASAERMLATENRTNLRIAKDEYLMPMTRRFPDGKHIDWAMEQIDQIDMLEAEYQLGIKLKHGRPIRNEAERLYSQGREYEQFGDMVSAIDQYKNMVTLLDPEDEKSRPYINLAHRQISTIEREGTQSGVRVKLIEARLAEAESLEAQGRQIEARKIWYSIVELYADNQEMQRQVQIAQDKLREVTEKSKPRESDSSDE</sequence>
<dbReference type="AlphaFoldDB" id="A0A517M860"/>
<dbReference type="SUPFAM" id="SSF56112">
    <property type="entry name" value="Protein kinase-like (PK-like)"/>
    <property type="match status" value="1"/>
</dbReference>
<evidence type="ECO:0000313" key="5">
    <source>
        <dbReference type="Proteomes" id="UP000319557"/>
    </source>
</evidence>
<protein>
    <submittedName>
        <fullName evidence="4">Serine/threonine-protein kinase PrkC</fullName>
        <ecNumber evidence="4">2.7.11.1</ecNumber>
    </submittedName>
</protein>
<dbReference type="Gene3D" id="1.10.510.10">
    <property type="entry name" value="Transferase(Phosphotransferase) domain 1"/>
    <property type="match status" value="1"/>
</dbReference>
<dbReference type="EMBL" id="CP036261">
    <property type="protein sequence ID" value="QDS91054.1"/>
    <property type="molecule type" value="Genomic_DNA"/>
</dbReference>
<dbReference type="GO" id="GO:0005524">
    <property type="term" value="F:ATP binding"/>
    <property type="evidence" value="ECO:0007669"/>
    <property type="project" value="InterPro"/>
</dbReference>
<keyword evidence="2" id="KW-0472">Membrane</keyword>
<dbReference type="InterPro" id="IPR000719">
    <property type="entry name" value="Prot_kinase_dom"/>
</dbReference>
<dbReference type="PROSITE" id="PS50011">
    <property type="entry name" value="PROTEIN_KINASE_DOM"/>
    <property type="match status" value="1"/>
</dbReference>
<name>A0A517M860_9BACT</name>
<dbReference type="EC" id="2.7.11.1" evidence="4"/>
<keyword evidence="4" id="KW-0418">Kinase</keyword>
<evidence type="ECO:0000259" key="3">
    <source>
        <dbReference type="PROSITE" id="PS50011"/>
    </source>
</evidence>
<dbReference type="Pfam" id="PF00069">
    <property type="entry name" value="Pkinase"/>
    <property type="match status" value="1"/>
</dbReference>
<reference evidence="4 5" key="1">
    <citation type="submission" date="2019-02" db="EMBL/GenBank/DDBJ databases">
        <title>Deep-cultivation of Planctomycetes and their phenomic and genomic characterization uncovers novel biology.</title>
        <authorList>
            <person name="Wiegand S."/>
            <person name="Jogler M."/>
            <person name="Boedeker C."/>
            <person name="Pinto D."/>
            <person name="Vollmers J."/>
            <person name="Rivas-Marin E."/>
            <person name="Kohn T."/>
            <person name="Peeters S.H."/>
            <person name="Heuer A."/>
            <person name="Rast P."/>
            <person name="Oberbeckmann S."/>
            <person name="Bunk B."/>
            <person name="Jeske O."/>
            <person name="Meyerdierks A."/>
            <person name="Storesund J.E."/>
            <person name="Kallscheuer N."/>
            <person name="Luecker S."/>
            <person name="Lage O.M."/>
            <person name="Pohl T."/>
            <person name="Merkel B.J."/>
            <person name="Hornburger P."/>
            <person name="Mueller R.-W."/>
            <person name="Bruemmer F."/>
            <person name="Labrenz M."/>
            <person name="Spormann A.M."/>
            <person name="Op den Camp H."/>
            <person name="Overmann J."/>
            <person name="Amann R."/>
            <person name="Jetten M.S.M."/>
            <person name="Mascher T."/>
            <person name="Medema M.H."/>
            <person name="Devos D.P."/>
            <person name="Kaster A.-K."/>
            <person name="Ovreas L."/>
            <person name="Rohde M."/>
            <person name="Galperin M.Y."/>
            <person name="Jogler C."/>
        </authorList>
    </citation>
    <scope>NUCLEOTIDE SEQUENCE [LARGE SCALE GENOMIC DNA]</scope>
    <source>
        <strain evidence="4 5">EC9</strain>
    </source>
</reference>
<dbReference type="InterPro" id="IPR045269">
    <property type="entry name" value="Atg1-like"/>
</dbReference>
<dbReference type="PANTHER" id="PTHR24348">
    <property type="entry name" value="SERINE/THREONINE-PROTEIN KINASE UNC-51-RELATED"/>
    <property type="match status" value="1"/>
</dbReference>
<keyword evidence="2" id="KW-1133">Transmembrane helix</keyword>
<proteinExistence type="predicted"/>
<evidence type="ECO:0000313" key="4">
    <source>
        <dbReference type="EMBL" id="QDS91054.1"/>
    </source>
</evidence>
<dbReference type="GO" id="GO:0004674">
    <property type="term" value="F:protein serine/threonine kinase activity"/>
    <property type="evidence" value="ECO:0007669"/>
    <property type="project" value="UniProtKB-EC"/>
</dbReference>
<dbReference type="KEGG" id="ruv:EC9_52740"/>
<feature type="domain" description="Protein kinase" evidence="3">
    <location>
        <begin position="1"/>
        <end position="267"/>
    </location>
</feature>
<keyword evidence="2" id="KW-0812">Transmembrane</keyword>
<feature type="transmembrane region" description="Helical" evidence="2">
    <location>
        <begin position="323"/>
        <end position="342"/>
    </location>
</feature>
<gene>
    <name evidence="4" type="primary">prkC_17</name>
    <name evidence="4" type="ORF">EC9_52740</name>
</gene>
<keyword evidence="4" id="KW-0808">Transferase</keyword>
<dbReference type="RefSeq" id="WP_218934436.1">
    <property type="nucleotide sequence ID" value="NZ_CP036261.1"/>
</dbReference>
<evidence type="ECO:0000256" key="2">
    <source>
        <dbReference type="SAM" id="Phobius"/>
    </source>
</evidence>
<dbReference type="Proteomes" id="UP000319557">
    <property type="component" value="Chromosome"/>
</dbReference>
<dbReference type="InterPro" id="IPR011009">
    <property type="entry name" value="Kinase-like_dom_sf"/>
</dbReference>
<accession>A0A517M860</accession>
<dbReference type="Gene3D" id="3.30.200.20">
    <property type="entry name" value="Phosphorylase Kinase, domain 1"/>
    <property type="match status" value="1"/>
</dbReference>
<keyword evidence="1" id="KW-0175">Coiled coil</keyword>
<keyword evidence="5" id="KW-1185">Reference proteome</keyword>
<dbReference type="PANTHER" id="PTHR24348:SF71">
    <property type="entry name" value="PROTEIN KINASE DOMAIN-CONTAINING PROTEIN"/>
    <property type="match status" value="1"/>
</dbReference>
<dbReference type="GO" id="GO:0005737">
    <property type="term" value="C:cytoplasm"/>
    <property type="evidence" value="ECO:0007669"/>
    <property type="project" value="TreeGrafter"/>
</dbReference>
<organism evidence="4 5">
    <name type="scientific">Rosistilla ulvae</name>
    <dbReference type="NCBI Taxonomy" id="1930277"/>
    <lineage>
        <taxon>Bacteria</taxon>
        <taxon>Pseudomonadati</taxon>
        <taxon>Planctomycetota</taxon>
        <taxon>Planctomycetia</taxon>
        <taxon>Pirellulales</taxon>
        <taxon>Pirellulaceae</taxon>
        <taxon>Rosistilla</taxon>
    </lineage>
</organism>
<dbReference type="CDD" id="cd14014">
    <property type="entry name" value="STKc_PknB_like"/>
    <property type="match status" value="1"/>
</dbReference>
<feature type="coiled-coil region" evidence="1">
    <location>
        <begin position="510"/>
        <end position="537"/>
    </location>
</feature>